<feature type="compositionally biased region" description="Basic and acidic residues" evidence="1">
    <location>
        <begin position="188"/>
        <end position="197"/>
    </location>
</feature>
<dbReference type="AlphaFoldDB" id="A0A813IXA3"/>
<feature type="non-terminal residue" evidence="2">
    <location>
        <position position="1"/>
    </location>
</feature>
<proteinExistence type="predicted"/>
<feature type="compositionally biased region" description="Polar residues" evidence="1">
    <location>
        <begin position="133"/>
        <end position="145"/>
    </location>
</feature>
<evidence type="ECO:0000313" key="2">
    <source>
        <dbReference type="EMBL" id="CAE8660636.1"/>
    </source>
</evidence>
<protein>
    <submittedName>
        <fullName evidence="2">Uncharacterized protein</fullName>
    </submittedName>
</protein>
<reference evidence="2" key="1">
    <citation type="submission" date="2021-02" db="EMBL/GenBank/DDBJ databases">
        <authorList>
            <person name="Dougan E. K."/>
            <person name="Rhodes N."/>
            <person name="Thang M."/>
            <person name="Chan C."/>
        </authorList>
    </citation>
    <scope>NUCLEOTIDE SEQUENCE</scope>
</reference>
<dbReference type="EMBL" id="CAJNNW010017265">
    <property type="protein sequence ID" value="CAE8660636.1"/>
    <property type="molecule type" value="Genomic_DNA"/>
</dbReference>
<comment type="caution">
    <text evidence="2">The sequence shown here is derived from an EMBL/GenBank/DDBJ whole genome shotgun (WGS) entry which is preliminary data.</text>
</comment>
<organism evidence="2 3">
    <name type="scientific">Polarella glacialis</name>
    <name type="common">Dinoflagellate</name>
    <dbReference type="NCBI Taxonomy" id="89957"/>
    <lineage>
        <taxon>Eukaryota</taxon>
        <taxon>Sar</taxon>
        <taxon>Alveolata</taxon>
        <taxon>Dinophyceae</taxon>
        <taxon>Suessiales</taxon>
        <taxon>Suessiaceae</taxon>
        <taxon>Polarella</taxon>
    </lineage>
</organism>
<sequence>LKHIFRVITMCCSSAADGHSQILEPVLNTAAGRPLKQRSVSFGSVEEVLFTIPSSPTTLEEPRNSDEGGWLQDDEEGLSLAAIFDKADAKYSRKCVTAAARNSPTMGPSALLNVFSSGLWRRRCSAEDERGTSVGTNSTRSSPTFSFLEEGVEGVSKESCAEGEICRQVATGSTQRNPQPAPTEELEQETKKAAKEDETVEVDL</sequence>
<name>A0A813IXA3_POLGL</name>
<gene>
    <name evidence="2" type="ORF">PGLA2088_LOCUS14215</name>
</gene>
<feature type="region of interest" description="Disordered" evidence="1">
    <location>
        <begin position="126"/>
        <end position="145"/>
    </location>
</feature>
<accession>A0A813IXA3</accession>
<evidence type="ECO:0000256" key="1">
    <source>
        <dbReference type="SAM" id="MobiDB-lite"/>
    </source>
</evidence>
<evidence type="ECO:0000313" key="3">
    <source>
        <dbReference type="Proteomes" id="UP000626109"/>
    </source>
</evidence>
<dbReference type="Proteomes" id="UP000626109">
    <property type="component" value="Unassembled WGS sequence"/>
</dbReference>
<feature type="region of interest" description="Disordered" evidence="1">
    <location>
        <begin position="169"/>
        <end position="204"/>
    </location>
</feature>